<dbReference type="Gene3D" id="1.25.40.10">
    <property type="entry name" value="Tetratricopeptide repeat domain"/>
    <property type="match status" value="1"/>
</dbReference>
<dbReference type="InterPro" id="IPR011990">
    <property type="entry name" value="TPR-like_helical_dom_sf"/>
</dbReference>
<keyword evidence="1" id="KW-0472">Membrane</keyword>
<reference evidence="2 3" key="1">
    <citation type="submission" date="2024-08" db="EMBL/GenBank/DDBJ databases">
        <title>Two novel Cytobacillus novel species.</title>
        <authorList>
            <person name="Liu G."/>
        </authorList>
    </citation>
    <scope>NUCLEOTIDE SEQUENCE [LARGE SCALE GENOMIC DNA]</scope>
    <source>
        <strain evidence="2 3">FJAT-54145</strain>
    </source>
</reference>
<sequence>MNPKVKWSLLAVGVIASLLTIIMYVGNLGPFEKEVTIVTEEPTDSKEPTTAPKDAKAELEQWVTDLKEEYAVEEKQKSEVDYDYHNIDLIRTYMEQGNLVAAKEQTEAWYQEYPNSMYLLFTLSDLELQMTGKPDTSIALLEEFLDRHPRMPDVHFKLADLYLAHEDVSKAQAEARTGTGIALADNYPDPEYFLDKYAWILYWTEEKEKAKELYEHEIMKSDIQDLIARAALAVYHYANILEIEGKASEAVPLYQAMVDFKETEVSSPNWEDFVFARQQSQEALTHLQPSS</sequence>
<dbReference type="Proteomes" id="UP001601059">
    <property type="component" value="Unassembled WGS sequence"/>
</dbReference>
<dbReference type="SUPFAM" id="SSF48452">
    <property type="entry name" value="TPR-like"/>
    <property type="match status" value="1"/>
</dbReference>
<feature type="transmembrane region" description="Helical" evidence="1">
    <location>
        <begin position="7"/>
        <end position="26"/>
    </location>
</feature>
<name>A0ABW6KA02_9BACI</name>
<keyword evidence="3" id="KW-1185">Reference proteome</keyword>
<accession>A0ABW6KA02</accession>
<dbReference type="RefSeq" id="WP_389360774.1">
    <property type="nucleotide sequence ID" value="NZ_JBIACK010000004.1"/>
</dbReference>
<evidence type="ECO:0000313" key="3">
    <source>
        <dbReference type="Proteomes" id="UP001601059"/>
    </source>
</evidence>
<organism evidence="2 3">
    <name type="scientific">Cytobacillus spartinae</name>
    <dbReference type="NCBI Taxonomy" id="3299023"/>
    <lineage>
        <taxon>Bacteria</taxon>
        <taxon>Bacillati</taxon>
        <taxon>Bacillota</taxon>
        <taxon>Bacilli</taxon>
        <taxon>Bacillales</taxon>
        <taxon>Bacillaceae</taxon>
        <taxon>Cytobacillus</taxon>
    </lineage>
</organism>
<protein>
    <submittedName>
        <fullName evidence="2">Tetratricopeptide repeat protein</fullName>
    </submittedName>
</protein>
<dbReference type="Pfam" id="PF14559">
    <property type="entry name" value="TPR_19"/>
    <property type="match status" value="1"/>
</dbReference>
<evidence type="ECO:0000313" key="2">
    <source>
        <dbReference type="EMBL" id="MFE8701022.1"/>
    </source>
</evidence>
<evidence type="ECO:0000256" key="1">
    <source>
        <dbReference type="SAM" id="Phobius"/>
    </source>
</evidence>
<keyword evidence="1" id="KW-1133">Transmembrane helix</keyword>
<dbReference type="EMBL" id="JBIACK010000004">
    <property type="protein sequence ID" value="MFE8701022.1"/>
    <property type="molecule type" value="Genomic_DNA"/>
</dbReference>
<proteinExistence type="predicted"/>
<comment type="caution">
    <text evidence="2">The sequence shown here is derived from an EMBL/GenBank/DDBJ whole genome shotgun (WGS) entry which is preliminary data.</text>
</comment>
<gene>
    <name evidence="2" type="ORF">ACFYKX_10375</name>
</gene>
<keyword evidence="1" id="KW-0812">Transmembrane</keyword>